<keyword evidence="1" id="KW-0812">Transmembrane</keyword>
<dbReference type="RefSeq" id="WP_179906362.1">
    <property type="nucleotide sequence ID" value="NZ_JACBXS010000021.1"/>
</dbReference>
<feature type="transmembrane region" description="Helical" evidence="1">
    <location>
        <begin position="30"/>
        <end position="46"/>
    </location>
</feature>
<proteinExistence type="predicted"/>
<dbReference type="EMBL" id="JACBXS010000021">
    <property type="protein sequence ID" value="NYS25564.1"/>
    <property type="molecule type" value="Genomic_DNA"/>
</dbReference>
<gene>
    <name evidence="2" type="ORF">HUK65_11220</name>
</gene>
<reference evidence="2 3" key="1">
    <citation type="journal article" date="2000" name="Arch. Microbiol.">
        <title>Rhodobaca bogoriensis gen. nov. and sp. nov., an alkaliphilic purple nonsulfur bacterium from African Rift Valley soda lakes.</title>
        <authorList>
            <person name="Milford A.D."/>
            <person name="Achenbach L.A."/>
            <person name="Jung D.O."/>
            <person name="Madigan M.T."/>
        </authorList>
    </citation>
    <scope>NUCLEOTIDE SEQUENCE [LARGE SCALE GENOMIC DNA]</scope>
    <source>
        <strain evidence="2 3">2376</strain>
    </source>
</reference>
<feature type="transmembrane region" description="Helical" evidence="1">
    <location>
        <begin position="90"/>
        <end position="109"/>
    </location>
</feature>
<keyword evidence="3" id="KW-1185">Reference proteome</keyword>
<dbReference type="Pfam" id="PF10112">
    <property type="entry name" value="Halogen_Hydrol"/>
    <property type="match status" value="1"/>
</dbReference>
<comment type="caution">
    <text evidence="2">The sequence shown here is derived from an EMBL/GenBank/DDBJ whole genome shotgun (WGS) entry which is preliminary data.</text>
</comment>
<protein>
    <submittedName>
        <fullName evidence="2">5-bromo-4-chloroindolyl phosphate hydrolysis family protein</fullName>
    </submittedName>
</protein>
<evidence type="ECO:0000313" key="3">
    <source>
        <dbReference type="Proteomes" id="UP000529417"/>
    </source>
</evidence>
<sequence>MARRFGGKYSPGSKRVPDLPLRVHPAGARVNLLFVVPFIFAIRAFLQDPAGLVLNLGVFALLMLAAWLTREGVLAQHAYDAREAARRPAFPRKIAGSVLTGVALGLASLGAGPGAAVLLGALGAVLHLGAFGPDPLRDKGMDGVDGFQTDRALRATAEAEKHLKDMAEAIRRSGDRALVDRVASFSANARALFRAVEDDPRRLSAARRYLGVYLTGARDATAKFADLYARTRDDTARREYAALLDDMEGRFALRRETLLGDDRQALDIEMEVLRERLAREGLRTDAAARQTT</sequence>
<dbReference type="InterPro" id="IPR018770">
    <property type="entry name" value="ChloroindolylP_hydrolase"/>
</dbReference>
<organism evidence="2 3">
    <name type="scientific">Rhabdonatronobacter sediminivivens</name>
    <dbReference type="NCBI Taxonomy" id="2743469"/>
    <lineage>
        <taxon>Bacteria</taxon>
        <taxon>Pseudomonadati</taxon>
        <taxon>Pseudomonadota</taxon>
        <taxon>Alphaproteobacteria</taxon>
        <taxon>Rhodobacterales</taxon>
        <taxon>Paracoccaceae</taxon>
        <taxon>Rhabdonatronobacter</taxon>
    </lineage>
</organism>
<keyword evidence="1" id="KW-0472">Membrane</keyword>
<dbReference type="AlphaFoldDB" id="A0A7Z0KYQ0"/>
<evidence type="ECO:0000256" key="1">
    <source>
        <dbReference type="SAM" id="Phobius"/>
    </source>
</evidence>
<evidence type="ECO:0000313" key="2">
    <source>
        <dbReference type="EMBL" id="NYS25564.1"/>
    </source>
</evidence>
<dbReference type="Proteomes" id="UP000529417">
    <property type="component" value="Unassembled WGS sequence"/>
</dbReference>
<name>A0A7Z0KYQ0_9RHOB</name>
<accession>A0A7Z0KYQ0</accession>
<keyword evidence="1" id="KW-1133">Transmembrane helix</keyword>
<feature type="transmembrane region" description="Helical" evidence="1">
    <location>
        <begin position="52"/>
        <end position="69"/>
    </location>
</feature>